<keyword evidence="3 7" id="KW-0804">Transcription</keyword>
<reference evidence="10 11" key="1">
    <citation type="journal article" date="2014" name="Agronomy (Basel)">
        <title>A Draft Genome Sequence for Ensete ventricosum, the Drought-Tolerant Tree Against Hunger.</title>
        <authorList>
            <person name="Harrison J."/>
            <person name="Moore K.A."/>
            <person name="Paszkiewicz K."/>
            <person name="Jones T."/>
            <person name="Grant M."/>
            <person name="Ambacheew D."/>
            <person name="Muzemil S."/>
            <person name="Studholme D.J."/>
        </authorList>
    </citation>
    <scope>NUCLEOTIDE SEQUENCE [LARGE SCALE GENOMIC DNA]</scope>
</reference>
<keyword evidence="5 6" id="KW-0238">DNA-binding</keyword>
<dbReference type="PROSITE" id="PS50071">
    <property type="entry name" value="HOMEOBOX_2"/>
    <property type="match status" value="1"/>
</dbReference>
<evidence type="ECO:0000256" key="7">
    <source>
        <dbReference type="RuleBase" id="RU369038"/>
    </source>
</evidence>
<keyword evidence="2 7" id="KW-0805">Transcription regulation</keyword>
<feature type="region of interest" description="Disordered" evidence="8">
    <location>
        <begin position="122"/>
        <end position="146"/>
    </location>
</feature>
<dbReference type="Gene3D" id="1.10.10.60">
    <property type="entry name" value="Homeodomain-like"/>
    <property type="match status" value="1"/>
</dbReference>
<evidence type="ECO:0000313" key="10">
    <source>
        <dbReference type="EMBL" id="RRT82388.1"/>
    </source>
</evidence>
<evidence type="ECO:0000256" key="8">
    <source>
        <dbReference type="SAM" id="MobiDB-lite"/>
    </source>
</evidence>
<feature type="compositionally biased region" description="Basic and acidic residues" evidence="8">
    <location>
        <begin position="129"/>
        <end position="146"/>
    </location>
</feature>
<dbReference type="PANTHER" id="PTHR24326">
    <property type="entry name" value="HOMEOBOX-LEUCINE ZIPPER PROTEIN"/>
    <property type="match status" value="1"/>
</dbReference>
<feature type="DNA-binding region" description="Homeobox" evidence="5">
    <location>
        <begin position="21"/>
        <end position="80"/>
    </location>
</feature>
<dbReference type="GO" id="GO:0000981">
    <property type="term" value="F:DNA-binding transcription factor activity, RNA polymerase II-specific"/>
    <property type="evidence" value="ECO:0007669"/>
    <property type="project" value="UniProtKB-UniRule"/>
</dbReference>
<comment type="function">
    <text evidence="7">Transcription factor.</text>
</comment>
<dbReference type="InterPro" id="IPR001356">
    <property type="entry name" value="HD"/>
</dbReference>
<accession>A0A427B1J7</accession>
<comment type="similarity">
    <text evidence="4 7">Belongs to the HD-ZIP homeobox family. Class I subfamily.</text>
</comment>
<dbReference type="Pfam" id="PF00046">
    <property type="entry name" value="Homeodomain"/>
    <property type="match status" value="1"/>
</dbReference>
<evidence type="ECO:0000256" key="4">
    <source>
        <dbReference type="ARBA" id="ARBA00025748"/>
    </source>
</evidence>
<keyword evidence="5 6" id="KW-0371">Homeobox</keyword>
<sequence>MDGLDDGDGDCGGVTAAVSLPREKKRRLRVELVRALERSFEVENKLGPERKVRLAQELGHQPRQVVVWFQKRRARWKTKQLEQRCAPPRLRFAPTATMSLFWLRRVTDSIIEEQKAQLATEETLSFSSVKEEPVVSEAPARKEVES</sequence>
<protein>
    <recommendedName>
        <fullName evidence="7">Homeobox-leucine zipper protein</fullName>
    </recommendedName>
    <alternativeName>
        <fullName evidence="7">HD-ZIP protein</fullName>
    </alternativeName>
    <alternativeName>
        <fullName evidence="7">Homeodomain transcription factor</fullName>
    </alternativeName>
</protein>
<gene>
    <name evidence="10" type="ORF">B296_00001310</name>
</gene>
<dbReference type="GO" id="GO:0005634">
    <property type="term" value="C:nucleus"/>
    <property type="evidence" value="ECO:0007669"/>
    <property type="project" value="UniProtKB-SubCell"/>
</dbReference>
<evidence type="ECO:0000256" key="2">
    <source>
        <dbReference type="ARBA" id="ARBA00023015"/>
    </source>
</evidence>
<evidence type="ECO:0000256" key="1">
    <source>
        <dbReference type="ARBA" id="ARBA00004123"/>
    </source>
</evidence>
<dbReference type="CDD" id="cd00086">
    <property type="entry name" value="homeodomain"/>
    <property type="match status" value="1"/>
</dbReference>
<dbReference type="GO" id="GO:0043565">
    <property type="term" value="F:sequence-specific DNA binding"/>
    <property type="evidence" value="ECO:0007669"/>
    <property type="project" value="TreeGrafter"/>
</dbReference>
<dbReference type="InterPro" id="IPR045224">
    <property type="entry name" value="HDZip_class_I_plant"/>
</dbReference>
<dbReference type="SUPFAM" id="SSF46689">
    <property type="entry name" value="Homeodomain-like"/>
    <property type="match status" value="1"/>
</dbReference>
<evidence type="ECO:0000256" key="6">
    <source>
        <dbReference type="RuleBase" id="RU000682"/>
    </source>
</evidence>
<dbReference type="AlphaFoldDB" id="A0A427B1J7"/>
<organism evidence="10 11">
    <name type="scientific">Ensete ventricosum</name>
    <name type="common">Abyssinian banana</name>
    <name type="synonym">Musa ensete</name>
    <dbReference type="NCBI Taxonomy" id="4639"/>
    <lineage>
        <taxon>Eukaryota</taxon>
        <taxon>Viridiplantae</taxon>
        <taxon>Streptophyta</taxon>
        <taxon>Embryophyta</taxon>
        <taxon>Tracheophyta</taxon>
        <taxon>Spermatophyta</taxon>
        <taxon>Magnoliopsida</taxon>
        <taxon>Liliopsida</taxon>
        <taxon>Zingiberales</taxon>
        <taxon>Musaceae</taxon>
        <taxon>Ensete</taxon>
    </lineage>
</organism>
<evidence type="ECO:0000256" key="5">
    <source>
        <dbReference type="PROSITE-ProRule" id="PRU00108"/>
    </source>
</evidence>
<feature type="domain" description="Homeobox" evidence="9">
    <location>
        <begin position="19"/>
        <end position="79"/>
    </location>
</feature>
<name>A0A427B1J7_ENSVE</name>
<evidence type="ECO:0000256" key="3">
    <source>
        <dbReference type="ARBA" id="ARBA00023163"/>
    </source>
</evidence>
<dbReference type="EMBL" id="AMZH03000707">
    <property type="protein sequence ID" value="RRT82388.1"/>
    <property type="molecule type" value="Genomic_DNA"/>
</dbReference>
<dbReference type="InterPro" id="IPR009057">
    <property type="entry name" value="Homeodomain-like_sf"/>
</dbReference>
<proteinExistence type="inferred from homology"/>
<evidence type="ECO:0000259" key="9">
    <source>
        <dbReference type="PROSITE" id="PS50071"/>
    </source>
</evidence>
<dbReference type="Proteomes" id="UP000287651">
    <property type="component" value="Unassembled WGS sequence"/>
</dbReference>
<dbReference type="SMART" id="SM00389">
    <property type="entry name" value="HOX"/>
    <property type="match status" value="1"/>
</dbReference>
<comment type="caution">
    <text evidence="10">The sequence shown here is derived from an EMBL/GenBank/DDBJ whole genome shotgun (WGS) entry which is preliminary data.</text>
</comment>
<evidence type="ECO:0000313" key="11">
    <source>
        <dbReference type="Proteomes" id="UP000287651"/>
    </source>
</evidence>
<keyword evidence="5 6" id="KW-0539">Nucleus</keyword>
<dbReference type="GO" id="GO:0045893">
    <property type="term" value="P:positive regulation of DNA-templated transcription"/>
    <property type="evidence" value="ECO:0007669"/>
    <property type="project" value="TreeGrafter"/>
</dbReference>
<dbReference type="PANTHER" id="PTHR24326:SF547">
    <property type="entry name" value="HOMEOBOX-LEUCINE ZIPPER PROTEIN ATHB-6"/>
    <property type="match status" value="1"/>
</dbReference>
<comment type="subcellular location">
    <subcellularLocation>
        <location evidence="1 5 6">Nucleus</location>
    </subcellularLocation>
</comment>